<evidence type="ECO:0000256" key="1">
    <source>
        <dbReference type="SAM" id="MobiDB-lite"/>
    </source>
</evidence>
<sequence length="676" mass="76311">MMRQPRNVKPAKEEAVDGLGAPSQVVGRQKPFDRTGFQSAAGRILDDCARMATLSVPLMAFNKWQDPLSPRATKMATRISQSMPLSGLDLEIELEKKAYSCSLLKESFTTPEIEQKGIEEDSDEDGLLQLDGAELLMCRNVSNRSNDEVSLQTSSAQWQDPGQGVIIVDWDDTLFPTTWLSEKPKFRTWQRGWSVDKKMPELSPEEMSELAELDQAFEAERALHTMRLLSLLWLCWTQRTTHTAAANALGAAVDVEDGALLVVRPDGHDEHLWSCAFVAEGDALRCWDTTPPPVFRVRFRLKDDRRFVLKVTSSWAPVFAQRFWQLSKLNWWKDVPIYRPCYTNKTQRFVSQFGLVGSPKVNKAWIDQKTSNATAPALVSNTRGRLSFSMDAVMCNASAAKDPCAKYRPNCTATDYCAVGWYTEIFLNYQDNSHLDSHGFAPFAEVEEGMEVLDHLGSVLGNLYGEVQELCTPNPDPFCRFRDGLCQGVNSSTLIAEGNEYIRSGFPKMYDLRIAGIQVIYASETWVLQQGDRASECLHQAEMPVEEQEALMMQRCLKKKEAAMKRVIQKAYDGKSWKNVVSLGDGEAEFNAMREISFKHENPVGHTGDQKSFRMKAVQMLDSASCRELITQLQILQAWMPALMHLDDDFFVTLGNSEEDIMAMHQILLERLEGCK</sequence>
<organism evidence="2 3">
    <name type="scientific">Durusdinium trenchii</name>
    <dbReference type="NCBI Taxonomy" id="1381693"/>
    <lineage>
        <taxon>Eukaryota</taxon>
        <taxon>Sar</taxon>
        <taxon>Alveolata</taxon>
        <taxon>Dinophyceae</taxon>
        <taxon>Suessiales</taxon>
        <taxon>Symbiodiniaceae</taxon>
        <taxon>Durusdinium</taxon>
    </lineage>
</organism>
<dbReference type="SUPFAM" id="SSF50891">
    <property type="entry name" value="Cyclophilin-like"/>
    <property type="match status" value="1"/>
</dbReference>
<dbReference type="EMBL" id="CAXAMN010001936">
    <property type="protein sequence ID" value="CAK8996970.1"/>
    <property type="molecule type" value="Genomic_DNA"/>
</dbReference>
<feature type="region of interest" description="Disordered" evidence="1">
    <location>
        <begin position="1"/>
        <end position="29"/>
    </location>
</feature>
<dbReference type="InterPro" id="IPR029000">
    <property type="entry name" value="Cyclophilin-like_dom_sf"/>
</dbReference>
<name>A0ABP0I318_9DINO</name>
<dbReference type="PANTHER" id="PTHR38899:SF1">
    <property type="entry name" value="PROTEIN KINASE"/>
    <property type="match status" value="1"/>
</dbReference>
<reference evidence="2 3" key="1">
    <citation type="submission" date="2024-02" db="EMBL/GenBank/DDBJ databases">
        <authorList>
            <person name="Chen Y."/>
            <person name="Shah S."/>
            <person name="Dougan E. K."/>
            <person name="Thang M."/>
            <person name="Chan C."/>
        </authorList>
    </citation>
    <scope>NUCLEOTIDE SEQUENCE [LARGE SCALE GENOMIC DNA]</scope>
</reference>
<protein>
    <submittedName>
        <fullName evidence="2">Uncharacterized protein</fullName>
    </submittedName>
</protein>
<accession>A0ABP0I318</accession>
<dbReference type="Gene3D" id="2.40.100.10">
    <property type="entry name" value="Cyclophilin-like"/>
    <property type="match status" value="1"/>
</dbReference>
<proteinExistence type="predicted"/>
<dbReference type="Proteomes" id="UP001642484">
    <property type="component" value="Unassembled WGS sequence"/>
</dbReference>
<evidence type="ECO:0000313" key="2">
    <source>
        <dbReference type="EMBL" id="CAK8996970.1"/>
    </source>
</evidence>
<evidence type="ECO:0000313" key="3">
    <source>
        <dbReference type="Proteomes" id="UP001642484"/>
    </source>
</evidence>
<dbReference type="PANTHER" id="PTHR38899">
    <property type="entry name" value="DOMAIN OOKINETE PROTEIN, PUTATIVE-RELATED"/>
    <property type="match status" value="1"/>
</dbReference>
<keyword evidence="3" id="KW-1185">Reference proteome</keyword>
<comment type="caution">
    <text evidence="2">The sequence shown here is derived from an EMBL/GenBank/DDBJ whole genome shotgun (WGS) entry which is preliminary data.</text>
</comment>
<gene>
    <name evidence="2" type="ORF">CCMP2556_LOCUS4673</name>
</gene>